<evidence type="ECO:0000313" key="2">
    <source>
        <dbReference type="Proteomes" id="UP001221763"/>
    </source>
</evidence>
<comment type="caution">
    <text evidence="1">The sequence shown here is derived from an EMBL/GenBank/DDBJ whole genome shotgun (WGS) entry which is preliminary data.</text>
</comment>
<sequence>MKEKFDLFRVLWIHFFKWLSINFKHSGIIIFSILDLPQ</sequence>
<dbReference type="EMBL" id="JANHJP010000051">
    <property type="protein sequence ID" value="MDC9032317.1"/>
    <property type="molecule type" value="Genomic_DNA"/>
</dbReference>
<keyword evidence="2" id="KW-1185">Reference proteome</keyword>
<accession>A0ABT5L9S2</accession>
<reference evidence="1 2" key="1">
    <citation type="journal article" date="2023" name="Plant">
        <title>Draft Genome Sequence Resource of CBPPT1, a 'Candidatus Phytoplasma trifolii'-Related Strain Associated with Potato Purple Top Disease in the Columbia Basin, U.S.A.</title>
        <authorList>
            <person name="Wei W."/>
            <person name="Shao J."/>
            <person name="Bottner-Parker K.D."/>
            <person name="Zhao Y."/>
        </authorList>
    </citation>
    <scope>NUCLEOTIDE SEQUENCE [LARGE SCALE GENOMIC DNA]</scope>
    <source>
        <strain evidence="1 2">CBPPT1</strain>
    </source>
</reference>
<proteinExistence type="predicted"/>
<name>A0ABT5L9S2_9MOLU</name>
<evidence type="ECO:0000313" key="1">
    <source>
        <dbReference type="EMBL" id="MDC9032317.1"/>
    </source>
</evidence>
<protein>
    <submittedName>
        <fullName evidence="1">Uncharacterized protein</fullName>
    </submittedName>
</protein>
<feature type="non-terminal residue" evidence="1">
    <location>
        <position position="38"/>
    </location>
</feature>
<organism evidence="1 2">
    <name type="scientific">Columbia Basin potato purple top phytoplasma</name>
    <dbReference type="NCBI Taxonomy" id="307134"/>
    <lineage>
        <taxon>Bacteria</taxon>
        <taxon>Bacillati</taxon>
        <taxon>Mycoplasmatota</taxon>
        <taxon>Mollicutes</taxon>
        <taxon>Acholeplasmatales</taxon>
        <taxon>Acholeplasmataceae</taxon>
        <taxon>Candidatus Phytoplasma</taxon>
        <taxon>16SrVI (Clover proliferation group)</taxon>
    </lineage>
</organism>
<dbReference type="Proteomes" id="UP001221763">
    <property type="component" value="Unassembled WGS sequence"/>
</dbReference>
<gene>
    <name evidence="1" type="ORF">M8044_000540</name>
</gene>